<dbReference type="Gene3D" id="2.60.40.10">
    <property type="entry name" value="Immunoglobulins"/>
    <property type="match status" value="1"/>
</dbReference>
<protein>
    <recommendedName>
        <fullName evidence="3">Ig-like domain-containing protein</fullName>
    </recommendedName>
</protein>
<proteinExistence type="predicted"/>
<gene>
    <name evidence="1" type="ORF">Anas_11524</name>
</gene>
<dbReference type="Proteomes" id="UP000326759">
    <property type="component" value="Unassembled WGS sequence"/>
</dbReference>
<accession>A0A5N5SZP4</accession>
<keyword evidence="2" id="KW-1185">Reference proteome</keyword>
<dbReference type="EMBL" id="SEYY01018408">
    <property type="protein sequence ID" value="KAB7499378.1"/>
    <property type="molecule type" value="Genomic_DNA"/>
</dbReference>
<reference evidence="1 2" key="1">
    <citation type="journal article" date="2019" name="PLoS Biol.">
        <title>Sex chromosomes control vertical transmission of feminizing Wolbachia symbionts in an isopod.</title>
        <authorList>
            <person name="Becking T."/>
            <person name="Chebbi M.A."/>
            <person name="Giraud I."/>
            <person name="Moumen B."/>
            <person name="Laverre T."/>
            <person name="Caubet Y."/>
            <person name="Peccoud J."/>
            <person name="Gilbert C."/>
            <person name="Cordaux R."/>
        </authorList>
    </citation>
    <scope>NUCLEOTIDE SEQUENCE [LARGE SCALE GENOMIC DNA]</scope>
    <source>
        <strain evidence="1">ANa2</strain>
        <tissue evidence="1">Whole body excluding digestive tract and cuticle</tissue>
    </source>
</reference>
<dbReference type="InterPro" id="IPR013783">
    <property type="entry name" value="Ig-like_fold"/>
</dbReference>
<evidence type="ECO:0008006" key="3">
    <source>
        <dbReference type="Google" id="ProtNLM"/>
    </source>
</evidence>
<dbReference type="InterPro" id="IPR036179">
    <property type="entry name" value="Ig-like_dom_sf"/>
</dbReference>
<dbReference type="AlphaFoldDB" id="A0A5N5SZP4"/>
<comment type="caution">
    <text evidence="1">The sequence shown here is derived from an EMBL/GenBank/DDBJ whole genome shotgun (WGS) entry which is preliminary data.</text>
</comment>
<name>A0A5N5SZP4_9CRUS</name>
<dbReference type="SUPFAM" id="SSF48726">
    <property type="entry name" value="Immunoglobulin"/>
    <property type="match status" value="1"/>
</dbReference>
<evidence type="ECO:0000313" key="2">
    <source>
        <dbReference type="Proteomes" id="UP000326759"/>
    </source>
</evidence>
<sequence length="200" mass="22598">VPQVVNSVIKPLTKAKLLGTKFTIECSAFGFPFPELKVYFKPCSSRRNCHTQQFGEISNKDIRYNDETIDAIDSNSEITGKRSVRWKGRAKVQGYYLCNAKNDYGSQNSSENLLIISDSGFNNSDFLQIEVRKNEDSFVPSFEVPLIEGDDVTFTCRGDMFMTSHPLIWTVMTGENSSILFGNKNFSFHEINVSVYGKKS</sequence>
<evidence type="ECO:0000313" key="1">
    <source>
        <dbReference type="EMBL" id="KAB7499378.1"/>
    </source>
</evidence>
<organism evidence="1 2">
    <name type="scientific">Armadillidium nasatum</name>
    <dbReference type="NCBI Taxonomy" id="96803"/>
    <lineage>
        <taxon>Eukaryota</taxon>
        <taxon>Metazoa</taxon>
        <taxon>Ecdysozoa</taxon>
        <taxon>Arthropoda</taxon>
        <taxon>Crustacea</taxon>
        <taxon>Multicrustacea</taxon>
        <taxon>Malacostraca</taxon>
        <taxon>Eumalacostraca</taxon>
        <taxon>Peracarida</taxon>
        <taxon>Isopoda</taxon>
        <taxon>Oniscidea</taxon>
        <taxon>Crinocheta</taxon>
        <taxon>Armadillidiidae</taxon>
        <taxon>Armadillidium</taxon>
    </lineage>
</organism>
<feature type="non-terminal residue" evidence="1">
    <location>
        <position position="1"/>
    </location>
</feature>